<keyword evidence="3" id="KW-1185">Reference proteome</keyword>
<dbReference type="InterPro" id="IPR010359">
    <property type="entry name" value="IrrE_HExxH"/>
</dbReference>
<evidence type="ECO:0000313" key="3">
    <source>
        <dbReference type="Proteomes" id="UP000050331"/>
    </source>
</evidence>
<sequence length="168" mass="19943">MIYTNTLLEDAIEELYLYVGIRDPDYSVEEMADKLGIVILDYKLPFSIPGHIFLNPQLSKEKKKELFAHELSHDLYHVGLQINMPMDFRNLQEWQARNFALHFCIPTFMLKKMELPNNRAAASAKIAETFHVTYPFAYKRLKQYEKRIVEAWFHDYLINSINNKTTYF</sequence>
<feature type="domain" description="IrrE N-terminal-like" evidence="1">
    <location>
        <begin position="49"/>
        <end position="142"/>
    </location>
</feature>
<gene>
    <name evidence="2" type="ORF">AOX59_02020</name>
</gene>
<proteinExistence type="predicted"/>
<dbReference type="Pfam" id="PF06114">
    <property type="entry name" value="Peptidase_M78"/>
    <property type="match status" value="1"/>
</dbReference>
<protein>
    <recommendedName>
        <fullName evidence="1">IrrE N-terminal-like domain-containing protein</fullName>
    </recommendedName>
</protein>
<dbReference type="Proteomes" id="UP000050331">
    <property type="component" value="Chromosome"/>
</dbReference>
<dbReference type="AlphaFoldDB" id="A0A0U3NL16"/>
<dbReference type="KEGG" id="lao:AOX59_02020"/>
<evidence type="ECO:0000259" key="1">
    <source>
        <dbReference type="Pfam" id="PF06114"/>
    </source>
</evidence>
<dbReference type="STRING" id="1472767.AOX59_02020"/>
<dbReference type="OrthoDB" id="2417909at2"/>
<organism evidence="2 3">
    <name type="scientific">Lentibacillus amyloliquefaciens</name>
    <dbReference type="NCBI Taxonomy" id="1472767"/>
    <lineage>
        <taxon>Bacteria</taxon>
        <taxon>Bacillati</taxon>
        <taxon>Bacillota</taxon>
        <taxon>Bacilli</taxon>
        <taxon>Bacillales</taxon>
        <taxon>Bacillaceae</taxon>
        <taxon>Lentibacillus</taxon>
    </lineage>
</organism>
<name>A0A0U3NL16_9BACI</name>
<reference evidence="2 3" key="1">
    <citation type="submission" date="2016-01" db="EMBL/GenBank/DDBJ databases">
        <title>Complete genome sequence of strain Lentibacillus amyloliquefaciens LAM0015T isolated from saline sediment.</title>
        <authorList>
            <person name="Wang J.-L."/>
            <person name="He M.-X."/>
        </authorList>
    </citation>
    <scope>NUCLEOTIDE SEQUENCE [LARGE SCALE GENOMIC DNA]</scope>
    <source>
        <strain evidence="2 3">LAM0015</strain>
    </source>
</reference>
<dbReference type="RefSeq" id="WP_068441119.1">
    <property type="nucleotide sequence ID" value="NZ_CP013862.1"/>
</dbReference>
<evidence type="ECO:0000313" key="2">
    <source>
        <dbReference type="EMBL" id="ALX47483.1"/>
    </source>
</evidence>
<dbReference type="EMBL" id="CP013862">
    <property type="protein sequence ID" value="ALX47483.1"/>
    <property type="molecule type" value="Genomic_DNA"/>
</dbReference>
<accession>A0A0U3NL16</accession>